<reference evidence="2 3" key="1">
    <citation type="submission" date="2023-07" db="EMBL/GenBank/DDBJ databases">
        <title>Sorghum-associated microbial communities from plants grown in Nebraska, USA.</title>
        <authorList>
            <person name="Schachtman D."/>
        </authorList>
    </citation>
    <scope>NUCLEOTIDE SEQUENCE [LARGE SCALE GENOMIC DNA]</scope>
    <source>
        <strain evidence="2 3">BE124</strain>
    </source>
</reference>
<evidence type="ECO:0000313" key="2">
    <source>
        <dbReference type="EMBL" id="MDR6844491.1"/>
    </source>
</evidence>
<proteinExistence type="predicted"/>
<organism evidence="2 3">
    <name type="scientific">Flavobacterium granuli</name>
    <dbReference type="NCBI Taxonomy" id="280093"/>
    <lineage>
        <taxon>Bacteria</taxon>
        <taxon>Pseudomonadati</taxon>
        <taxon>Bacteroidota</taxon>
        <taxon>Flavobacteriia</taxon>
        <taxon>Flavobacteriales</taxon>
        <taxon>Flavobacteriaceae</taxon>
        <taxon>Flavobacterium</taxon>
    </lineage>
</organism>
<keyword evidence="3" id="KW-1185">Reference proteome</keyword>
<feature type="compositionally biased region" description="Basic and acidic residues" evidence="1">
    <location>
        <begin position="60"/>
        <end position="69"/>
    </location>
</feature>
<dbReference type="EMBL" id="JAVDTX010000002">
    <property type="protein sequence ID" value="MDR6844491.1"/>
    <property type="molecule type" value="Genomic_DNA"/>
</dbReference>
<feature type="region of interest" description="Disordered" evidence="1">
    <location>
        <begin position="42"/>
        <end position="69"/>
    </location>
</feature>
<dbReference type="RefSeq" id="WP_310004905.1">
    <property type="nucleotide sequence ID" value="NZ_JAVDTX010000002.1"/>
</dbReference>
<name>A0ABU1S0D9_9FLAO</name>
<evidence type="ECO:0000256" key="1">
    <source>
        <dbReference type="SAM" id="MobiDB-lite"/>
    </source>
</evidence>
<comment type="caution">
    <text evidence="2">The sequence shown here is derived from an EMBL/GenBank/DDBJ whole genome shotgun (WGS) entry which is preliminary data.</text>
</comment>
<accession>A0ABU1S0D9</accession>
<dbReference type="Proteomes" id="UP001261871">
    <property type="component" value="Unassembled WGS sequence"/>
</dbReference>
<feature type="compositionally biased region" description="Basic and acidic residues" evidence="1">
    <location>
        <begin position="43"/>
        <end position="53"/>
    </location>
</feature>
<evidence type="ECO:0000313" key="3">
    <source>
        <dbReference type="Proteomes" id="UP001261871"/>
    </source>
</evidence>
<gene>
    <name evidence="2" type="ORF">J2W95_001182</name>
</gene>
<sequence>MNKELNSIEKLMLTIKDKMRETPSYIVKGVFAEVILIAQEINDSEKREEHEKANLSPTTDIERTQDKDS</sequence>
<protein>
    <submittedName>
        <fullName evidence="2">Uncharacterized protein</fullName>
    </submittedName>
</protein>